<dbReference type="SMART" id="SM00176">
    <property type="entry name" value="RAN"/>
    <property type="match status" value="1"/>
</dbReference>
<keyword evidence="7" id="KW-1185">Reference proteome</keyword>
<dbReference type="GO" id="GO:0003924">
    <property type="term" value="F:GTPase activity"/>
    <property type="evidence" value="ECO:0007669"/>
    <property type="project" value="InterPro"/>
</dbReference>
<dbReference type="PROSITE" id="PS51419">
    <property type="entry name" value="RAB"/>
    <property type="match status" value="1"/>
</dbReference>
<dbReference type="SMART" id="SM00173">
    <property type="entry name" value="RAS"/>
    <property type="match status" value="1"/>
</dbReference>
<dbReference type="InterPro" id="IPR027417">
    <property type="entry name" value="P-loop_NTPase"/>
</dbReference>
<dbReference type="PRINTS" id="PR00449">
    <property type="entry name" value="RASTRNSFRMNG"/>
</dbReference>
<evidence type="ECO:0000256" key="5">
    <source>
        <dbReference type="ARBA" id="ARBA00023288"/>
    </source>
</evidence>
<dbReference type="GO" id="GO:0005525">
    <property type="term" value="F:GTP binding"/>
    <property type="evidence" value="ECO:0007669"/>
    <property type="project" value="UniProtKB-KW"/>
</dbReference>
<proteinExistence type="inferred from homology"/>
<evidence type="ECO:0000313" key="7">
    <source>
        <dbReference type="Proteomes" id="UP001457282"/>
    </source>
</evidence>
<evidence type="ECO:0000256" key="3">
    <source>
        <dbReference type="ARBA" id="ARBA00022741"/>
    </source>
</evidence>
<dbReference type="SMART" id="SM00175">
    <property type="entry name" value="RAB"/>
    <property type="match status" value="1"/>
</dbReference>
<dbReference type="SUPFAM" id="SSF52540">
    <property type="entry name" value="P-loop containing nucleoside triphosphate hydrolases"/>
    <property type="match status" value="1"/>
</dbReference>
<protein>
    <submittedName>
        <fullName evidence="6">Uncharacterized protein</fullName>
    </submittedName>
</protein>
<accession>A0AAW1Y7T8</accession>
<dbReference type="PROSITE" id="PS51420">
    <property type="entry name" value="RHO"/>
    <property type="match status" value="1"/>
</dbReference>
<keyword evidence="5" id="KW-0449">Lipoprotein</keyword>
<dbReference type="NCBIfam" id="TIGR00231">
    <property type="entry name" value="small_GTP"/>
    <property type="match status" value="1"/>
</dbReference>
<dbReference type="Gene3D" id="3.40.50.300">
    <property type="entry name" value="P-loop containing nucleotide triphosphate hydrolases"/>
    <property type="match status" value="1"/>
</dbReference>
<keyword evidence="3" id="KW-0547">Nucleotide-binding</keyword>
<evidence type="ECO:0000256" key="2">
    <source>
        <dbReference type="ARBA" id="ARBA00006270"/>
    </source>
</evidence>
<gene>
    <name evidence="6" type="ORF">M0R45_010462</name>
</gene>
<evidence type="ECO:0000256" key="4">
    <source>
        <dbReference type="ARBA" id="ARBA00023134"/>
    </source>
</evidence>
<dbReference type="SMART" id="SM00174">
    <property type="entry name" value="RHO"/>
    <property type="match status" value="1"/>
</dbReference>
<comment type="caution">
    <text evidence="6">The sequence shown here is derived from an EMBL/GenBank/DDBJ whole genome shotgun (WGS) entry which is preliminary data.</text>
</comment>
<keyword evidence="4" id="KW-0342">GTP-binding</keyword>
<organism evidence="6 7">
    <name type="scientific">Rubus argutus</name>
    <name type="common">Southern blackberry</name>
    <dbReference type="NCBI Taxonomy" id="59490"/>
    <lineage>
        <taxon>Eukaryota</taxon>
        <taxon>Viridiplantae</taxon>
        <taxon>Streptophyta</taxon>
        <taxon>Embryophyta</taxon>
        <taxon>Tracheophyta</taxon>
        <taxon>Spermatophyta</taxon>
        <taxon>Magnoliopsida</taxon>
        <taxon>eudicotyledons</taxon>
        <taxon>Gunneridae</taxon>
        <taxon>Pentapetalae</taxon>
        <taxon>rosids</taxon>
        <taxon>fabids</taxon>
        <taxon>Rosales</taxon>
        <taxon>Rosaceae</taxon>
        <taxon>Rosoideae</taxon>
        <taxon>Rosoideae incertae sedis</taxon>
        <taxon>Rubus</taxon>
    </lineage>
</organism>
<comment type="subcellular location">
    <subcellularLocation>
        <location evidence="1">Golgi apparatus membrane</location>
    </subcellularLocation>
</comment>
<dbReference type="AlphaFoldDB" id="A0AAW1Y7T8"/>
<dbReference type="InterPro" id="IPR050305">
    <property type="entry name" value="Small_GTPase_Rab"/>
</dbReference>
<dbReference type="PROSITE" id="PS51421">
    <property type="entry name" value="RAS"/>
    <property type="match status" value="1"/>
</dbReference>
<reference evidence="6 7" key="1">
    <citation type="journal article" date="2023" name="G3 (Bethesda)">
        <title>A chromosome-length genome assembly and annotation of blackberry (Rubus argutus, cv. 'Hillquist').</title>
        <authorList>
            <person name="Bruna T."/>
            <person name="Aryal R."/>
            <person name="Dudchenko O."/>
            <person name="Sargent D.J."/>
            <person name="Mead D."/>
            <person name="Buti M."/>
            <person name="Cavallini A."/>
            <person name="Hytonen T."/>
            <person name="Andres J."/>
            <person name="Pham M."/>
            <person name="Weisz D."/>
            <person name="Mascagni F."/>
            <person name="Usai G."/>
            <person name="Natali L."/>
            <person name="Bassil N."/>
            <person name="Fernandez G.E."/>
            <person name="Lomsadze A."/>
            <person name="Armour M."/>
            <person name="Olukolu B."/>
            <person name="Poorten T."/>
            <person name="Britton C."/>
            <person name="Davik J."/>
            <person name="Ashrafi H."/>
            <person name="Aiden E.L."/>
            <person name="Borodovsky M."/>
            <person name="Worthington M."/>
        </authorList>
    </citation>
    <scope>NUCLEOTIDE SEQUENCE [LARGE SCALE GENOMIC DNA]</scope>
    <source>
        <strain evidence="6">PI 553951</strain>
    </source>
</reference>
<dbReference type="GO" id="GO:0000139">
    <property type="term" value="C:Golgi membrane"/>
    <property type="evidence" value="ECO:0007669"/>
    <property type="project" value="UniProtKB-SubCell"/>
</dbReference>
<dbReference type="EMBL" id="JBEDUW010000002">
    <property type="protein sequence ID" value="KAK9944922.1"/>
    <property type="molecule type" value="Genomic_DNA"/>
</dbReference>
<comment type="similarity">
    <text evidence="2">Belongs to the small GTPase superfamily. Rab family.</text>
</comment>
<dbReference type="InterPro" id="IPR001806">
    <property type="entry name" value="Small_GTPase"/>
</dbReference>
<name>A0AAW1Y7T8_RUBAR</name>
<dbReference type="FunFam" id="3.40.50.300:FF:001129">
    <property type="entry name" value="ras-related protein Rab-44 isoform X2"/>
    <property type="match status" value="1"/>
</dbReference>
<dbReference type="PANTHER" id="PTHR47980">
    <property type="entry name" value="LD44762P"/>
    <property type="match status" value="1"/>
</dbReference>
<dbReference type="InterPro" id="IPR005225">
    <property type="entry name" value="Small_GTP-bd"/>
</dbReference>
<evidence type="ECO:0000313" key="6">
    <source>
        <dbReference type="EMBL" id="KAK9944922.1"/>
    </source>
</evidence>
<dbReference type="Pfam" id="PF00071">
    <property type="entry name" value="Ras"/>
    <property type="match status" value="1"/>
</dbReference>
<evidence type="ECO:0000256" key="1">
    <source>
        <dbReference type="ARBA" id="ARBA00004394"/>
    </source>
</evidence>
<dbReference type="Proteomes" id="UP001457282">
    <property type="component" value="Unassembled WGS sequence"/>
</dbReference>
<sequence length="210" mass="23487">MATQSLIKLIFLGDSGVGKSCLMSKFSPDGCHTQHMKTIGIEYTARTIDLDGEPVKLQIWNTAGQERHRKIAKSFYQSAKGILLVYDVTDELSFTEIINWLRNIEEDHTNIKKILVGNKADLDESKRAVHAARGQALADEYNIKFFETSAETNMNVEEVFFSIARDIVLESKASRVTHDDPQTLGINQLNKGKAADELSLGKIKRSQTIS</sequence>